<dbReference type="InterPro" id="IPR037522">
    <property type="entry name" value="HD_GYP_dom"/>
</dbReference>
<dbReference type="SMART" id="SM00471">
    <property type="entry name" value="HDc"/>
    <property type="match status" value="1"/>
</dbReference>
<evidence type="ECO:0000256" key="3">
    <source>
        <dbReference type="PROSITE-ProRule" id="PRU00169"/>
    </source>
</evidence>
<dbReference type="Pfam" id="PF00072">
    <property type="entry name" value="Response_reg"/>
    <property type="match status" value="1"/>
</dbReference>
<dbReference type="Gene3D" id="3.40.50.2300">
    <property type="match status" value="1"/>
</dbReference>
<dbReference type="CDD" id="cd00077">
    <property type="entry name" value="HDc"/>
    <property type="match status" value="1"/>
</dbReference>
<organism evidence="8 9">
    <name type="scientific">Ardenticatena maritima</name>
    <dbReference type="NCBI Taxonomy" id="872965"/>
    <lineage>
        <taxon>Bacteria</taxon>
        <taxon>Bacillati</taxon>
        <taxon>Chloroflexota</taxon>
        <taxon>Ardenticatenia</taxon>
        <taxon>Ardenticatenales</taxon>
        <taxon>Ardenticatenaceae</taxon>
        <taxon>Ardenticatena</taxon>
    </lineage>
</organism>
<dbReference type="SMART" id="SM00091">
    <property type="entry name" value="PAS"/>
    <property type="match status" value="1"/>
</dbReference>
<evidence type="ECO:0000256" key="1">
    <source>
        <dbReference type="ARBA" id="ARBA00022679"/>
    </source>
</evidence>
<dbReference type="Pfam" id="PF13185">
    <property type="entry name" value="GAF_2"/>
    <property type="match status" value="1"/>
</dbReference>
<dbReference type="SMART" id="SM00065">
    <property type="entry name" value="GAF"/>
    <property type="match status" value="2"/>
</dbReference>
<keyword evidence="2" id="KW-0418">Kinase</keyword>
<sequence>MRDTSRHVNPTHLRALLVEDNPNDARTIMAALHTVSAFTWDIVSVETLSEACEIVLQQAFDIVFLDLNLPDSTGVHTVKKFIAAAPTVPIIVLTAVHSRHITSMVLQLGAEEYLLKDELNHTNLERVIRYAIDRKRAEQTLRESEERYRTLVEQSPDAIIIHADGQIVFANQRAAEFVGAASPRDLVGRNPLDFIHPDEHPISIARIRHMLTTGEPVPPQQHRIVRVDGSVLHTEIVSSPLMWQGRPAIQVLVRNISDRIRQEKRWQAIATLADALRDITRLEEVYTLAAEVIKDQLNAAAVALLEQRSPDTFLIACTTGAWEALQGHSVQIDPDFAQTALQQKSAAALSLNEIQDVLTHQKFPFYEDLQTMDALAYVPLRSHHDTFGLVIIGTNKMPDEQDLALLTLLADFTASACRRVQLYEETRRQLHRMTALRDIAVAMTGSLELHLTADILLSHTTTLLEADAAALLVLDEESMTLSHLANYGFLFRDIEQAYVRVGQGLAGTVARTRKVVWSNAPLYDERATSVHRDLMEKEGFVLYHGAPLLARGVLKGVLEVYHRHPVSIDKEWLEMLHLITNQAAVAIDVLSLVDASRRAHLQLRIAYDETIEGWARALELRDHETEGHSRRVTAATLALARRVGVPDKDLLHIRRGALLHDIGKIGIPDAILNKPGPLTPEEWEVMRLHPVYAYELLSPIEYLRPAIDIPYCHHEKWDGSGYPRGLAEHQIPLAARLFAIVDVWDALSHDRPYRRAWPQEKVIAYLREQAGKHFDPDILPLFLLMLESGELAHLG</sequence>
<dbReference type="InterPro" id="IPR029016">
    <property type="entry name" value="GAF-like_dom_sf"/>
</dbReference>
<dbReference type="InParanoid" id="A0A0N0RFD4"/>
<dbReference type="Gene3D" id="3.30.450.40">
    <property type="match status" value="2"/>
</dbReference>
<dbReference type="SUPFAM" id="SSF55781">
    <property type="entry name" value="GAF domain-like"/>
    <property type="match status" value="2"/>
</dbReference>
<proteinExistence type="predicted"/>
<dbReference type="SUPFAM" id="SSF109604">
    <property type="entry name" value="HD-domain/PDEase-like"/>
    <property type="match status" value="1"/>
</dbReference>
<dbReference type="InterPro" id="IPR000014">
    <property type="entry name" value="PAS"/>
</dbReference>
<dbReference type="PROSITE" id="PS51832">
    <property type="entry name" value="HD_GYP"/>
    <property type="match status" value="1"/>
</dbReference>
<name>A0A0N0RFD4_9CHLR</name>
<keyword evidence="9" id="KW-1185">Reference proteome</keyword>
<evidence type="ECO:0000313" key="8">
    <source>
        <dbReference type="EMBL" id="GAP62177.1"/>
    </source>
</evidence>
<dbReference type="PANTHER" id="PTHR45228:SF1">
    <property type="entry name" value="CYCLIC DI-GMP PHOSPHODIESTERASE TM_0186"/>
    <property type="match status" value="1"/>
</dbReference>
<evidence type="ECO:0000259" key="6">
    <source>
        <dbReference type="PROSITE" id="PS50112"/>
    </source>
</evidence>
<dbReference type="RefSeq" id="WP_054492095.1">
    <property type="nucleotide sequence ID" value="NZ_BBZA01000035.1"/>
</dbReference>
<evidence type="ECO:0008006" key="10">
    <source>
        <dbReference type="Google" id="ProtNLM"/>
    </source>
</evidence>
<dbReference type="InterPro" id="IPR035965">
    <property type="entry name" value="PAS-like_dom_sf"/>
</dbReference>
<dbReference type="NCBIfam" id="TIGR00229">
    <property type="entry name" value="sensory_box"/>
    <property type="match status" value="1"/>
</dbReference>
<dbReference type="SUPFAM" id="SSF52172">
    <property type="entry name" value="CheY-like"/>
    <property type="match status" value="1"/>
</dbReference>
<reference evidence="9" key="2">
    <citation type="submission" date="2015-08" db="EMBL/GenBank/DDBJ databases">
        <title>Draft Genome Sequence of a Heterotrophic Facultative Anaerobic Bacterium Ardenticatena maritima Strain 110S.</title>
        <authorList>
            <person name="Kawaichi S."/>
            <person name="Yoshida T."/>
            <person name="Sako Y."/>
            <person name="Nakamura R."/>
        </authorList>
    </citation>
    <scope>NUCLEOTIDE SEQUENCE [LARGE SCALE GENOMIC DNA]</scope>
    <source>
        <strain evidence="9">110S</strain>
    </source>
</reference>
<keyword evidence="3" id="KW-0597">Phosphoprotein</keyword>
<keyword evidence="1" id="KW-0808">Transferase</keyword>
<dbReference type="GO" id="GO:0006355">
    <property type="term" value="P:regulation of DNA-templated transcription"/>
    <property type="evidence" value="ECO:0007669"/>
    <property type="project" value="InterPro"/>
</dbReference>
<feature type="modified residue" description="4-aspartylphosphate" evidence="3">
    <location>
        <position position="66"/>
    </location>
</feature>
<dbReference type="PANTHER" id="PTHR45228">
    <property type="entry name" value="CYCLIC DI-GMP PHOSPHODIESTERASE TM_0186-RELATED"/>
    <property type="match status" value="1"/>
</dbReference>
<dbReference type="InterPro" id="IPR001789">
    <property type="entry name" value="Sig_transdc_resp-reg_receiver"/>
</dbReference>
<evidence type="ECO:0000259" key="7">
    <source>
        <dbReference type="PROSITE" id="PS51832"/>
    </source>
</evidence>
<dbReference type="Pfam" id="PF13487">
    <property type="entry name" value="HD_5"/>
    <property type="match status" value="1"/>
</dbReference>
<dbReference type="PROSITE" id="PS50112">
    <property type="entry name" value="PAS"/>
    <property type="match status" value="1"/>
</dbReference>
<dbReference type="InterPro" id="IPR011006">
    <property type="entry name" value="CheY-like_superfamily"/>
</dbReference>
<dbReference type="Proteomes" id="UP000037784">
    <property type="component" value="Unassembled WGS sequence"/>
</dbReference>
<keyword evidence="4" id="KW-0175">Coiled coil</keyword>
<dbReference type="Gene3D" id="3.30.450.20">
    <property type="entry name" value="PAS domain"/>
    <property type="match status" value="1"/>
</dbReference>
<protein>
    <recommendedName>
        <fullName evidence="10">Two-component system response regulator</fullName>
    </recommendedName>
</protein>
<evidence type="ECO:0000256" key="2">
    <source>
        <dbReference type="ARBA" id="ARBA00022777"/>
    </source>
</evidence>
<dbReference type="AlphaFoldDB" id="A0A0N0RFD4"/>
<dbReference type="CDD" id="cd00156">
    <property type="entry name" value="REC"/>
    <property type="match status" value="1"/>
</dbReference>
<evidence type="ECO:0000313" key="9">
    <source>
        <dbReference type="Proteomes" id="UP000037784"/>
    </source>
</evidence>
<dbReference type="InterPro" id="IPR003607">
    <property type="entry name" value="HD/PDEase_dom"/>
</dbReference>
<dbReference type="GO" id="GO:0000160">
    <property type="term" value="P:phosphorelay signal transduction system"/>
    <property type="evidence" value="ECO:0007669"/>
    <property type="project" value="InterPro"/>
</dbReference>
<dbReference type="InterPro" id="IPR003018">
    <property type="entry name" value="GAF"/>
</dbReference>
<feature type="domain" description="PAS" evidence="6">
    <location>
        <begin position="144"/>
        <end position="214"/>
    </location>
</feature>
<feature type="domain" description="Response regulatory" evidence="5">
    <location>
        <begin position="14"/>
        <end position="131"/>
    </location>
</feature>
<accession>A0A0N0RFD4</accession>
<dbReference type="OrthoDB" id="9804863at2"/>
<gene>
    <name evidence="8" type="ORF">ARMA_0600</name>
</gene>
<feature type="coiled-coil region" evidence="4">
    <location>
        <begin position="127"/>
        <end position="154"/>
    </location>
</feature>
<dbReference type="InterPro" id="IPR013767">
    <property type="entry name" value="PAS_fold"/>
</dbReference>
<feature type="domain" description="HD-GYP" evidence="7">
    <location>
        <begin position="603"/>
        <end position="795"/>
    </location>
</feature>
<evidence type="ECO:0000256" key="4">
    <source>
        <dbReference type="SAM" id="Coils"/>
    </source>
</evidence>
<dbReference type="Gene3D" id="1.10.3210.10">
    <property type="entry name" value="Hypothetical protein af1432"/>
    <property type="match status" value="1"/>
</dbReference>
<comment type="caution">
    <text evidence="8">The sequence shown here is derived from an EMBL/GenBank/DDBJ whole genome shotgun (WGS) entry which is preliminary data.</text>
</comment>
<dbReference type="Pfam" id="PF00989">
    <property type="entry name" value="PAS"/>
    <property type="match status" value="1"/>
</dbReference>
<dbReference type="GO" id="GO:0016301">
    <property type="term" value="F:kinase activity"/>
    <property type="evidence" value="ECO:0007669"/>
    <property type="project" value="UniProtKB-KW"/>
</dbReference>
<reference evidence="8 9" key="1">
    <citation type="journal article" date="2015" name="Genome Announc.">
        <title>Draft Genome Sequence of a Heterotrophic Facultative Anaerobic Thermophilic Bacterium, Ardenticatena maritima Strain 110ST.</title>
        <authorList>
            <person name="Kawaichi S."/>
            <person name="Yoshida T."/>
            <person name="Sako Y."/>
            <person name="Nakamura R."/>
        </authorList>
    </citation>
    <scope>NUCLEOTIDE SEQUENCE [LARGE SCALE GENOMIC DNA]</scope>
    <source>
        <strain evidence="8 9">110S</strain>
    </source>
</reference>
<dbReference type="CDD" id="cd00130">
    <property type="entry name" value="PAS"/>
    <property type="match status" value="1"/>
</dbReference>
<dbReference type="SUPFAM" id="SSF55785">
    <property type="entry name" value="PYP-like sensor domain (PAS domain)"/>
    <property type="match status" value="1"/>
</dbReference>
<evidence type="ECO:0000259" key="5">
    <source>
        <dbReference type="PROSITE" id="PS50110"/>
    </source>
</evidence>
<dbReference type="InterPro" id="IPR052020">
    <property type="entry name" value="Cyclic_di-GMP/3'3'-cGAMP_PDE"/>
</dbReference>
<dbReference type="SMART" id="SM00448">
    <property type="entry name" value="REC"/>
    <property type="match status" value="1"/>
</dbReference>
<dbReference type="EMBL" id="BBZA01000035">
    <property type="protein sequence ID" value="GAP62177.1"/>
    <property type="molecule type" value="Genomic_DNA"/>
</dbReference>
<dbReference type="PROSITE" id="PS50110">
    <property type="entry name" value="RESPONSE_REGULATORY"/>
    <property type="match status" value="1"/>
</dbReference>